<organism evidence="2 3">
    <name type="scientific">Intoshia linei</name>
    <dbReference type="NCBI Taxonomy" id="1819745"/>
    <lineage>
        <taxon>Eukaryota</taxon>
        <taxon>Metazoa</taxon>
        <taxon>Spiralia</taxon>
        <taxon>Lophotrochozoa</taxon>
        <taxon>Mesozoa</taxon>
        <taxon>Orthonectida</taxon>
        <taxon>Rhopaluridae</taxon>
        <taxon>Intoshia</taxon>
    </lineage>
</organism>
<dbReference type="Pfam" id="PF13426">
    <property type="entry name" value="PAS_9"/>
    <property type="match status" value="1"/>
</dbReference>
<keyword evidence="3" id="KW-1185">Reference proteome</keyword>
<dbReference type="GO" id="GO:0005886">
    <property type="term" value="C:plasma membrane"/>
    <property type="evidence" value="ECO:0007669"/>
    <property type="project" value="TreeGrafter"/>
</dbReference>
<dbReference type="Gene3D" id="3.30.450.20">
    <property type="entry name" value="PAS domain"/>
    <property type="match status" value="1"/>
</dbReference>
<evidence type="ECO:0000259" key="1">
    <source>
        <dbReference type="Pfam" id="PF13426"/>
    </source>
</evidence>
<dbReference type="InterPro" id="IPR035965">
    <property type="entry name" value="PAS-like_dom_sf"/>
</dbReference>
<evidence type="ECO:0000313" key="2">
    <source>
        <dbReference type="EMBL" id="OAF70818.1"/>
    </source>
</evidence>
<dbReference type="SUPFAM" id="SSF55785">
    <property type="entry name" value="PYP-like sensor domain (PAS domain)"/>
    <property type="match status" value="1"/>
</dbReference>
<name>A0A177B947_9BILA</name>
<dbReference type="PANTHER" id="PTHR10217:SF435">
    <property type="entry name" value="POTASSIUM VOLTAGE-GATED CHANNEL PROTEIN EAG"/>
    <property type="match status" value="1"/>
</dbReference>
<dbReference type="EMBL" id="LWCA01000108">
    <property type="protein sequence ID" value="OAF70818.1"/>
    <property type="molecule type" value="Genomic_DNA"/>
</dbReference>
<gene>
    <name evidence="2" type="ORF">A3Q56_01408</name>
</gene>
<dbReference type="AlphaFoldDB" id="A0A177B947"/>
<sequence length="110" mass="12726">MPIRRGNITSPNIFIDNIIQKFDIQNRNFLIANAVMEDRPIIYCSEGFSYLTGFDRGEVIKKSAFCTFLYGECTTNESIANLERAFITVNESKIQMIIYKQNDNLIEWGE</sequence>
<dbReference type="PANTHER" id="PTHR10217">
    <property type="entry name" value="VOLTAGE AND LIGAND GATED POTASSIUM CHANNEL"/>
    <property type="match status" value="1"/>
</dbReference>
<dbReference type="GO" id="GO:0005249">
    <property type="term" value="F:voltage-gated potassium channel activity"/>
    <property type="evidence" value="ECO:0007669"/>
    <property type="project" value="TreeGrafter"/>
</dbReference>
<proteinExistence type="predicted"/>
<dbReference type="Proteomes" id="UP000078046">
    <property type="component" value="Unassembled WGS sequence"/>
</dbReference>
<comment type="caution">
    <text evidence="2">The sequence shown here is derived from an EMBL/GenBank/DDBJ whole genome shotgun (WGS) entry which is preliminary data.</text>
</comment>
<dbReference type="InterPro" id="IPR000014">
    <property type="entry name" value="PAS"/>
</dbReference>
<dbReference type="InterPro" id="IPR050818">
    <property type="entry name" value="KCNH_animal-type"/>
</dbReference>
<reference evidence="2 3" key="1">
    <citation type="submission" date="2016-04" db="EMBL/GenBank/DDBJ databases">
        <title>The genome of Intoshia linei affirms orthonectids as highly simplified spiralians.</title>
        <authorList>
            <person name="Mikhailov K.V."/>
            <person name="Slusarev G.S."/>
            <person name="Nikitin M.A."/>
            <person name="Logacheva M.D."/>
            <person name="Penin A."/>
            <person name="Aleoshin V."/>
            <person name="Panchin Y.V."/>
        </authorList>
    </citation>
    <scope>NUCLEOTIDE SEQUENCE [LARGE SCALE GENOMIC DNA]</scope>
    <source>
        <strain evidence="2">Intl2013</strain>
        <tissue evidence="2">Whole animal</tissue>
    </source>
</reference>
<protein>
    <recommendedName>
        <fullName evidence="1">PAS domain-containing protein</fullName>
    </recommendedName>
</protein>
<feature type="domain" description="PAS" evidence="1">
    <location>
        <begin position="35"/>
        <end position="104"/>
    </location>
</feature>
<dbReference type="OrthoDB" id="447251at2759"/>
<dbReference type="GO" id="GO:0042391">
    <property type="term" value="P:regulation of membrane potential"/>
    <property type="evidence" value="ECO:0007669"/>
    <property type="project" value="TreeGrafter"/>
</dbReference>
<evidence type="ECO:0000313" key="3">
    <source>
        <dbReference type="Proteomes" id="UP000078046"/>
    </source>
</evidence>
<accession>A0A177B947</accession>